<dbReference type="InterPro" id="IPR007219">
    <property type="entry name" value="XnlR_reg_dom"/>
</dbReference>
<evidence type="ECO:0000256" key="3">
    <source>
        <dbReference type="ARBA" id="ARBA00023015"/>
    </source>
</evidence>
<dbReference type="InterPro" id="IPR050815">
    <property type="entry name" value="TF_fung"/>
</dbReference>
<evidence type="ECO:0000256" key="5">
    <source>
        <dbReference type="ARBA" id="ARBA00023242"/>
    </source>
</evidence>
<dbReference type="PANTHER" id="PTHR47338:SF10">
    <property type="entry name" value="TRANSCRIPTION FACTOR DOMAIN-CONTAINING PROTEIN-RELATED"/>
    <property type="match status" value="1"/>
</dbReference>
<evidence type="ECO:0000256" key="4">
    <source>
        <dbReference type="ARBA" id="ARBA00023163"/>
    </source>
</evidence>
<dbReference type="AlphaFoldDB" id="A0A9P6GIM3"/>
<dbReference type="GO" id="GO:0000981">
    <property type="term" value="F:DNA-binding transcription factor activity, RNA polymerase II-specific"/>
    <property type="evidence" value="ECO:0007669"/>
    <property type="project" value="InterPro"/>
</dbReference>
<dbReference type="Pfam" id="PF04082">
    <property type="entry name" value="Fungal_trans"/>
    <property type="match status" value="1"/>
</dbReference>
<dbReference type="CDD" id="cd12148">
    <property type="entry name" value="fungal_TF_MHR"/>
    <property type="match status" value="1"/>
</dbReference>
<dbReference type="EMBL" id="WJXW01000005">
    <property type="protein sequence ID" value="KAF9735793.1"/>
    <property type="molecule type" value="Genomic_DNA"/>
</dbReference>
<gene>
    <name evidence="7" type="ORF">PMIN01_05708</name>
</gene>
<keyword evidence="2" id="KW-0479">Metal-binding</keyword>
<evidence type="ECO:0000313" key="7">
    <source>
        <dbReference type="EMBL" id="KAF9735793.1"/>
    </source>
</evidence>
<dbReference type="PANTHER" id="PTHR47338">
    <property type="entry name" value="ZN(II)2CYS6 TRANSCRIPTION FACTOR (EUROFUNG)-RELATED"/>
    <property type="match status" value="1"/>
</dbReference>
<feature type="domain" description="Xylanolytic transcriptional activator regulatory" evidence="6">
    <location>
        <begin position="76"/>
        <end position="128"/>
    </location>
</feature>
<protein>
    <submittedName>
        <fullName evidence="7">Binuclear zinc transcription factor</fullName>
    </submittedName>
</protein>
<keyword evidence="8" id="KW-1185">Reference proteome</keyword>
<dbReference type="GO" id="GO:0008270">
    <property type="term" value="F:zinc ion binding"/>
    <property type="evidence" value="ECO:0007669"/>
    <property type="project" value="InterPro"/>
</dbReference>
<dbReference type="OrthoDB" id="2943660at2759"/>
<dbReference type="GO" id="GO:0006351">
    <property type="term" value="P:DNA-templated transcription"/>
    <property type="evidence" value="ECO:0007669"/>
    <property type="project" value="InterPro"/>
</dbReference>
<keyword evidence="5" id="KW-0539">Nucleus</keyword>
<organism evidence="7 8">
    <name type="scientific">Paraphaeosphaeria minitans</name>
    <dbReference type="NCBI Taxonomy" id="565426"/>
    <lineage>
        <taxon>Eukaryota</taxon>
        <taxon>Fungi</taxon>
        <taxon>Dikarya</taxon>
        <taxon>Ascomycota</taxon>
        <taxon>Pezizomycotina</taxon>
        <taxon>Dothideomycetes</taxon>
        <taxon>Pleosporomycetidae</taxon>
        <taxon>Pleosporales</taxon>
        <taxon>Massarineae</taxon>
        <taxon>Didymosphaeriaceae</taxon>
        <taxon>Paraphaeosphaeria</taxon>
    </lineage>
</organism>
<evidence type="ECO:0000313" key="8">
    <source>
        <dbReference type="Proteomes" id="UP000756921"/>
    </source>
</evidence>
<dbReference type="Proteomes" id="UP000756921">
    <property type="component" value="Unassembled WGS sequence"/>
</dbReference>
<keyword evidence="4" id="KW-0804">Transcription</keyword>
<reference evidence="7" key="1">
    <citation type="journal article" date="2020" name="Mol. Plant Microbe Interact.">
        <title>Genome Sequence of the Biocontrol Agent Coniothyrium minitans strain Conio (IMI 134523).</title>
        <authorList>
            <person name="Patel D."/>
            <person name="Shittu T.A."/>
            <person name="Baroncelli R."/>
            <person name="Muthumeenakshi S."/>
            <person name="Osborne T.H."/>
            <person name="Janganan T.K."/>
            <person name="Sreenivasaprasad S."/>
        </authorList>
    </citation>
    <scope>NUCLEOTIDE SEQUENCE</scope>
    <source>
        <strain evidence="7">Conio</strain>
    </source>
</reference>
<comment type="caution">
    <text evidence="7">The sequence shown here is derived from an EMBL/GenBank/DDBJ whole genome shotgun (WGS) entry which is preliminary data.</text>
</comment>
<comment type="subcellular location">
    <subcellularLocation>
        <location evidence="1">Nucleus</location>
    </subcellularLocation>
</comment>
<sequence length="431" mass="48735">MSQSVALSATWDPTLPLQLPNFGLDALQPTSNSQDAYPTPTSNVDVVPSATREDDEPAMFPEACLPSDAVIIELVEIYFNQIYFVLPCFHRDTFIKELQSGHLQAKSPLLLYSMLAVAASYHSDPSIKARRTECYAFRGLKDGVGNERRGYYNRTEWEGRTAMEEEECRRALWILFFMDRNQSWPTGWPIAIDERKFKVDIPIADSVLQAMSPETTQGNAVNVPFTMSVDRLLSTASRAQTPLNMFHYLIIAYVLLGRSADLVHSIHDNPSSPGFAEQCEELDTYVLKLRLTVASSSPQGVKDLFSKTVMVAKTTSKTIKDASRTSIDLLLNVHIASSLYIACYLLVIQHRLEEDDSLKNDINLLELVFERMNEVFSVKEQKLAIALKRDKERNREDLFRLRERGYRGLLADCSKWGIVKDEVAKLGMTMS</sequence>
<keyword evidence="3" id="KW-0805">Transcription regulation</keyword>
<evidence type="ECO:0000256" key="2">
    <source>
        <dbReference type="ARBA" id="ARBA00022723"/>
    </source>
</evidence>
<evidence type="ECO:0000256" key="1">
    <source>
        <dbReference type="ARBA" id="ARBA00004123"/>
    </source>
</evidence>
<accession>A0A9P6GIM3</accession>
<dbReference type="GO" id="GO:0003677">
    <property type="term" value="F:DNA binding"/>
    <property type="evidence" value="ECO:0007669"/>
    <property type="project" value="InterPro"/>
</dbReference>
<proteinExistence type="predicted"/>
<evidence type="ECO:0000259" key="6">
    <source>
        <dbReference type="Pfam" id="PF04082"/>
    </source>
</evidence>
<name>A0A9P6GIM3_9PLEO</name>
<dbReference type="GO" id="GO:0005634">
    <property type="term" value="C:nucleus"/>
    <property type="evidence" value="ECO:0007669"/>
    <property type="project" value="UniProtKB-SubCell"/>
</dbReference>